<dbReference type="Proteomes" id="UP000201835">
    <property type="component" value="Segment"/>
</dbReference>
<organism evidence="1 2">
    <name type="scientific">Pseudomonas phage PPpW-3</name>
    <dbReference type="NCBI Taxonomy" id="1279082"/>
    <lineage>
        <taxon>Viruses</taxon>
        <taxon>Duplodnaviria</taxon>
        <taxon>Heunggongvirae</taxon>
        <taxon>Uroviricota</taxon>
        <taxon>Caudoviricetes</taxon>
        <taxon>Hiroshimavirus</taxon>
        <taxon>Hiroshimavirus PPpW3</taxon>
    </lineage>
</organism>
<dbReference type="EMBL" id="AB775548">
    <property type="protein sequence ID" value="BAO20645.1"/>
    <property type="molecule type" value="Genomic_DNA"/>
</dbReference>
<dbReference type="RefSeq" id="YP_008873221.1">
    <property type="nucleotide sequence ID" value="NC_023006.1"/>
</dbReference>
<evidence type="ECO:0000313" key="1">
    <source>
        <dbReference type="EMBL" id="BAO20645.1"/>
    </source>
</evidence>
<keyword evidence="2" id="KW-1185">Reference proteome</keyword>
<protein>
    <submittedName>
        <fullName evidence="1">Uncharacterized protein</fullName>
    </submittedName>
</protein>
<dbReference type="KEGG" id="vg:17825088"/>
<reference evidence="1 2" key="1">
    <citation type="journal article" date="2015" name="J Appl Environ Microbiol">
        <title>Complete Genome Sequence Analysis of Two Pseudomonas plecoglossicida Phages, Potential Therapeutic Agents.</title>
        <authorList>
            <person name="Kawato Y."/>
            <person name="Yasuike M."/>
            <person name="Nakamura Y."/>
            <person name="Shigenobu Y."/>
            <person name="Fujiwara A."/>
            <person name="Sano M."/>
            <person name="Nakai T."/>
        </authorList>
    </citation>
    <scope>NUCLEOTIDE SEQUENCE [LARGE SCALE GENOMIC DNA]</scope>
</reference>
<evidence type="ECO:0000313" key="2">
    <source>
        <dbReference type="Proteomes" id="UP000201835"/>
    </source>
</evidence>
<name>V5YSV5_9CAUD</name>
<sequence>MTIKAAIEALESLAHDARYPGEEKVVREELERIKRIADNYCALNMDAQQELMKLRGQMDEQVAILRLARQFVVNGVDLGYITMPDPETPDPAHDLVPKIDAALSVSAEPSAPVEIDERAAFEEWYIRDVGPGLANLSRANAGSRTYIDEDAMSAWEGWQARAALERKQ</sequence>
<accession>V5YSV5</accession>
<dbReference type="GeneID" id="17825088"/>
<proteinExistence type="predicted"/>